<evidence type="ECO:0000259" key="5">
    <source>
        <dbReference type="PROSITE" id="PS51898"/>
    </source>
</evidence>
<dbReference type="SUPFAM" id="SSF56349">
    <property type="entry name" value="DNA breaking-rejoining enzymes"/>
    <property type="match status" value="1"/>
</dbReference>
<gene>
    <name evidence="6" type="ORF">NJLHNGOC_06510</name>
</gene>
<dbReference type="Proteomes" id="UP000252680">
    <property type="component" value="Unassembled WGS sequence"/>
</dbReference>
<dbReference type="GO" id="GO:0006310">
    <property type="term" value="P:DNA recombination"/>
    <property type="evidence" value="ECO:0007669"/>
    <property type="project" value="UniProtKB-KW"/>
</dbReference>
<evidence type="ECO:0000256" key="3">
    <source>
        <dbReference type="ARBA" id="ARBA00023125"/>
    </source>
</evidence>
<dbReference type="CDD" id="cd00397">
    <property type="entry name" value="DNA_BRE_C"/>
    <property type="match status" value="1"/>
</dbReference>
<dbReference type="InterPro" id="IPR050090">
    <property type="entry name" value="Tyrosine_recombinase_XerCD"/>
</dbReference>
<name>A0A365YXH5_9PROT</name>
<dbReference type="Gene3D" id="1.10.443.10">
    <property type="entry name" value="Intergrase catalytic core"/>
    <property type="match status" value="1"/>
</dbReference>
<feature type="domain" description="Tyr recombinase" evidence="5">
    <location>
        <begin position="208"/>
        <end position="405"/>
    </location>
</feature>
<comment type="caution">
    <text evidence="6">The sequence shown here is derived from an EMBL/GenBank/DDBJ whole genome shotgun (WGS) entry which is preliminary data.</text>
</comment>
<protein>
    <submittedName>
        <fullName evidence="6">Integrase</fullName>
    </submittedName>
</protein>
<dbReference type="GO" id="GO:0003677">
    <property type="term" value="F:DNA binding"/>
    <property type="evidence" value="ECO:0007669"/>
    <property type="project" value="UniProtKB-KW"/>
</dbReference>
<dbReference type="PANTHER" id="PTHR30349">
    <property type="entry name" value="PHAGE INTEGRASE-RELATED"/>
    <property type="match status" value="1"/>
</dbReference>
<dbReference type="EMBL" id="QEXL01000007">
    <property type="protein sequence ID" value="RBM07679.1"/>
    <property type="molecule type" value="Genomic_DNA"/>
</dbReference>
<evidence type="ECO:0000313" key="6">
    <source>
        <dbReference type="EMBL" id="RBM07679.1"/>
    </source>
</evidence>
<keyword evidence="2" id="KW-0229">DNA integration</keyword>
<dbReference type="AlphaFoldDB" id="A0A365YXH5"/>
<organism evidence="6 7">
    <name type="scientific">Novacetimonas cocois</name>
    <dbReference type="NCBI Taxonomy" id="1747507"/>
    <lineage>
        <taxon>Bacteria</taxon>
        <taxon>Pseudomonadati</taxon>
        <taxon>Pseudomonadota</taxon>
        <taxon>Alphaproteobacteria</taxon>
        <taxon>Acetobacterales</taxon>
        <taxon>Acetobacteraceae</taxon>
        <taxon>Novacetimonas</taxon>
    </lineage>
</organism>
<proteinExistence type="inferred from homology"/>
<keyword evidence="3" id="KW-0238">DNA-binding</keyword>
<evidence type="ECO:0000256" key="1">
    <source>
        <dbReference type="ARBA" id="ARBA00008857"/>
    </source>
</evidence>
<comment type="similarity">
    <text evidence="1">Belongs to the 'phage' integrase family.</text>
</comment>
<dbReference type="InterPro" id="IPR013762">
    <property type="entry name" value="Integrase-like_cat_sf"/>
</dbReference>
<dbReference type="PROSITE" id="PS51898">
    <property type="entry name" value="TYR_RECOMBINASE"/>
    <property type="match status" value="1"/>
</dbReference>
<evidence type="ECO:0000313" key="7">
    <source>
        <dbReference type="Proteomes" id="UP000252680"/>
    </source>
</evidence>
<dbReference type="Pfam" id="PF00589">
    <property type="entry name" value="Phage_integrase"/>
    <property type="match status" value="1"/>
</dbReference>
<dbReference type="GO" id="GO:0015074">
    <property type="term" value="P:DNA integration"/>
    <property type="evidence" value="ECO:0007669"/>
    <property type="project" value="UniProtKB-KW"/>
</dbReference>
<evidence type="ECO:0000256" key="4">
    <source>
        <dbReference type="ARBA" id="ARBA00023172"/>
    </source>
</evidence>
<accession>A0A365YXH5</accession>
<dbReference type="InterPro" id="IPR002104">
    <property type="entry name" value="Integrase_catalytic"/>
</dbReference>
<dbReference type="RefSeq" id="WP_113595646.1">
    <property type="nucleotide sequence ID" value="NZ_QEXL01000007.1"/>
</dbReference>
<keyword evidence="7" id="KW-1185">Reference proteome</keyword>
<reference evidence="6 7" key="1">
    <citation type="submission" date="2018-05" db="EMBL/GenBank/DDBJ databases">
        <title>Komagataeibacter cocois sp. nov., for a novel cellulose- producing strain isolated from coconut milk.</title>
        <authorList>
            <person name="Liu L."/>
            <person name="Wang Y."/>
            <person name="Liu S."/>
            <person name="Bi J."/>
            <person name="Chen H."/>
            <person name="Deng J."/>
            <person name="Zhang C."/>
            <person name="Hu Q."/>
            <person name="Li C."/>
        </authorList>
    </citation>
    <scope>NUCLEOTIDE SEQUENCE [LARGE SCALE GENOMIC DNA]</scope>
    <source>
        <strain evidence="6 7">WE7</strain>
    </source>
</reference>
<keyword evidence="4" id="KW-0233">DNA recombination</keyword>
<evidence type="ECO:0000256" key="2">
    <source>
        <dbReference type="ARBA" id="ARBA00022908"/>
    </source>
</evidence>
<dbReference type="InterPro" id="IPR011010">
    <property type="entry name" value="DNA_brk_join_enz"/>
</dbReference>
<dbReference type="PANTHER" id="PTHR30349:SF41">
    <property type="entry name" value="INTEGRASE_RECOMBINASE PROTEIN MJ0367-RELATED"/>
    <property type="match status" value="1"/>
</dbReference>
<sequence length="411" mass="47501">MEKHSFKHSPVALSKNEWVVFRRPGTRNWSVRFSLPGQGQIRESLKTADEVEANRRAAKVYYAAQARAEAGLEARAKTVAQVIEEYIQAKTLKDTHAAFLRRYVVEFCGRKEVAHLTTKTLSNFLPWRKAYWITGPGKDIQLIIYMRAGKRISRPPRRIEPSDSTLYGEQVILKKFLTYCKDHGYIVAVPTFDKVTATDNARPSFAPAEIQTLQATAYRRILEAQHHPRVKFDRTMLYAYIGIMVGTGMRPTEAQRLKWSDILGFNADRKYEGQKVTIRVYGKGKFREFIPQDNILPDLGLIWTVQKEIWQRDPLSDDYVFADENAQQVKSYNSGLNALLEECNLKKDYRGVNRTAYSFRHYHITSMLNMNVSVYKLAKNCGTSVDMIERFYSHVTLESMREDLRPRATSY</sequence>